<dbReference type="AlphaFoldDB" id="L1NA51"/>
<evidence type="ECO:0000313" key="6">
    <source>
        <dbReference type="Proteomes" id="UP000010408"/>
    </source>
</evidence>
<gene>
    <name evidence="5" type="ORF">HMPREF9134_01542</name>
</gene>
<dbReference type="SUPFAM" id="SSF49464">
    <property type="entry name" value="Carboxypeptidase regulatory domain-like"/>
    <property type="match status" value="1"/>
</dbReference>
<evidence type="ECO:0000256" key="4">
    <source>
        <dbReference type="SAM" id="SignalP"/>
    </source>
</evidence>
<evidence type="ECO:0000313" key="5">
    <source>
        <dbReference type="EMBL" id="EKY00211.1"/>
    </source>
</evidence>
<evidence type="ECO:0000256" key="1">
    <source>
        <dbReference type="ARBA" id="ARBA00004442"/>
    </source>
</evidence>
<evidence type="ECO:0000256" key="3">
    <source>
        <dbReference type="ARBA" id="ARBA00023237"/>
    </source>
</evidence>
<dbReference type="SUPFAM" id="SSF56935">
    <property type="entry name" value="Porins"/>
    <property type="match status" value="1"/>
</dbReference>
<dbReference type="InterPro" id="IPR008969">
    <property type="entry name" value="CarboxyPept-like_regulatory"/>
</dbReference>
<feature type="chain" id="PRO_5003954178" evidence="4">
    <location>
        <begin position="25"/>
        <end position="1023"/>
    </location>
</feature>
<sequence>MVIRLRHFILSLVLLVISVAPVCAQTLQVSGIVRDSNGLPLPKVSVTVKLDNSRHTTTNADGKFALEVPVKSVLVFTLTGKKTAEAVATDKPLEITLEDADKKNMAVTTMRQTTSINTKYYPLWVIDGVVYKQDSVFNTADLASPDAHRLIAAALPGLSERDIEGFTVITDASATALYGNQATGGVISVRTRHAGQGTNHLNYTSQFTYRFRPSYREFNILNSQDHLSVMKELVEGGTLTPENVLYKDTYGVYGLMYDNSIKYDNGQFIQDNTRAGQLAYLRQAELRNTDWFKELFQNTIKQQHIISLSSGSQKASYYASLGITLDPGWERETHSRDYFFTLNATFKPLKHWSLGIGVNASYGQYHGGNDFTALGQAKTLSRTLDPNTYYRYKYTPYNVKNELKQNYRDDDDINLRFQASLAWNPIRQFRASLVASLQVQSVEYEFTRTEYSNVAQRFRAMDKRIIRNNNPYLYKPAEDVYALPRVVMPSGGYRTVQDYLSRRVDLMARATYSDSFDAGKHIVTATVGSDLYDQMQRNGWHNEYGVNFELGQLQTYDPLIFQWLRNREENYYTRSTTIDRNVAFLGSASYTFLGRYTLDGSFRYEGTNRYGKSTIARWMPTWNVALGWNVMSESFFQHLKPLSSLTTKLSYGMTATMPFVYNTDQRIKPYLPFRPNGINETELYMDQPANHDLTYEKMYELNWNINVGFLDDRISASLNVFSRLGRGLVDISYNQGTGGFFKLYGNVASMTAKGVEISLTTQNIQTKDFSWTSTLSYSRNTNKITKLNSRPDVSTLVSSSGAAREGYPLHSIFSIPFYKLSSEGFPQFYNAEGRIERDNINYSATTNLDYLKHSGTRRPIDQGALNNAFRWKNFSLSVYVLYSFGAVKRLPSQFGTTYGDYNALGHEFNRRWIKAGDEERTNVPSIPTSAQREKNPNLSNAYTTYNNSDVRIARCDFIQLRDVTLGYSLPKTLLEKTFLSSVDLKLQASNLFLIYSDKKLNGALPYSYDYEPHSIIFTCTVGI</sequence>
<dbReference type="InterPro" id="IPR036942">
    <property type="entry name" value="Beta-barrel_TonB_sf"/>
</dbReference>
<dbReference type="InterPro" id="IPR037066">
    <property type="entry name" value="Plug_dom_sf"/>
</dbReference>
<dbReference type="Proteomes" id="UP000010408">
    <property type="component" value="Unassembled WGS sequence"/>
</dbReference>
<dbReference type="EMBL" id="AMEQ01000040">
    <property type="protein sequence ID" value="EKY00211.1"/>
    <property type="molecule type" value="Genomic_DNA"/>
</dbReference>
<accession>L1NA51</accession>
<dbReference type="eggNOG" id="COG4206">
    <property type="taxonomic scope" value="Bacteria"/>
</dbReference>
<organism evidence="5 6">
    <name type="scientific">Porphyromonas catoniae F0037</name>
    <dbReference type="NCBI Taxonomy" id="1127696"/>
    <lineage>
        <taxon>Bacteria</taxon>
        <taxon>Pseudomonadati</taxon>
        <taxon>Bacteroidota</taxon>
        <taxon>Bacteroidia</taxon>
        <taxon>Bacteroidales</taxon>
        <taxon>Porphyromonadaceae</taxon>
        <taxon>Porphyromonas</taxon>
    </lineage>
</organism>
<name>L1NA51_9PORP</name>
<keyword evidence="2" id="KW-0472">Membrane</keyword>
<dbReference type="RefSeq" id="WP_005467656.1">
    <property type="nucleotide sequence ID" value="NZ_KB291032.1"/>
</dbReference>
<dbReference type="STRING" id="1127696.HMPREF9134_01542"/>
<protein>
    <submittedName>
        <fullName evidence="5">Uncharacterized protein</fullName>
    </submittedName>
</protein>
<dbReference type="Gene3D" id="2.40.170.20">
    <property type="entry name" value="TonB-dependent receptor, beta-barrel domain"/>
    <property type="match status" value="1"/>
</dbReference>
<keyword evidence="3" id="KW-0998">Cell outer membrane</keyword>
<feature type="signal peptide" evidence="4">
    <location>
        <begin position="1"/>
        <end position="24"/>
    </location>
</feature>
<dbReference type="HOGENOM" id="CLU_004317_0_1_10"/>
<proteinExistence type="predicted"/>
<dbReference type="GO" id="GO:0009279">
    <property type="term" value="C:cell outer membrane"/>
    <property type="evidence" value="ECO:0007669"/>
    <property type="project" value="UniProtKB-SubCell"/>
</dbReference>
<keyword evidence="4" id="KW-0732">Signal</keyword>
<comment type="caution">
    <text evidence="5">The sequence shown here is derived from an EMBL/GenBank/DDBJ whole genome shotgun (WGS) entry which is preliminary data.</text>
</comment>
<reference evidence="5 6" key="1">
    <citation type="submission" date="2012-05" db="EMBL/GenBank/DDBJ databases">
        <authorList>
            <person name="Weinstock G."/>
            <person name="Sodergren E."/>
            <person name="Lobos E.A."/>
            <person name="Fulton L."/>
            <person name="Fulton R."/>
            <person name="Courtney L."/>
            <person name="Fronick C."/>
            <person name="O'Laughlin M."/>
            <person name="Godfrey J."/>
            <person name="Wilson R.M."/>
            <person name="Miner T."/>
            <person name="Farmer C."/>
            <person name="Delehaunty K."/>
            <person name="Cordes M."/>
            <person name="Minx P."/>
            <person name="Tomlinson C."/>
            <person name="Chen J."/>
            <person name="Wollam A."/>
            <person name="Pepin K.H."/>
            <person name="Bhonagiri V."/>
            <person name="Zhang X."/>
            <person name="Suruliraj S."/>
            <person name="Warren W."/>
            <person name="Mitreva M."/>
            <person name="Mardis E.R."/>
            <person name="Wilson R.K."/>
        </authorList>
    </citation>
    <scope>NUCLEOTIDE SEQUENCE [LARGE SCALE GENOMIC DNA]</scope>
    <source>
        <strain evidence="5 6">F0037</strain>
    </source>
</reference>
<evidence type="ECO:0000256" key="2">
    <source>
        <dbReference type="ARBA" id="ARBA00023136"/>
    </source>
</evidence>
<comment type="subcellular location">
    <subcellularLocation>
        <location evidence="1">Cell outer membrane</location>
    </subcellularLocation>
</comment>
<dbReference type="PATRIC" id="fig|1127696.3.peg.1393"/>
<dbReference type="Gene3D" id="2.170.130.10">
    <property type="entry name" value="TonB-dependent receptor, plug domain"/>
    <property type="match status" value="1"/>
</dbReference>
<dbReference type="Pfam" id="PF13620">
    <property type="entry name" value="CarboxypepD_reg"/>
    <property type="match status" value="1"/>
</dbReference>